<dbReference type="GO" id="GO:0046872">
    <property type="term" value="F:metal ion binding"/>
    <property type="evidence" value="ECO:0007669"/>
    <property type="project" value="UniProtKB-KW"/>
</dbReference>
<dbReference type="PIRSF" id="PIRSF037599">
    <property type="entry name" value="GDPMH"/>
    <property type="match status" value="1"/>
</dbReference>
<name>A0A067A328_HYDMR</name>
<evidence type="ECO:0000256" key="4">
    <source>
        <dbReference type="PIRSR" id="PIRSR037599-1"/>
    </source>
</evidence>
<dbReference type="RefSeq" id="WP_029907717.1">
    <property type="nucleotide sequence ID" value="NZ_AP020335.1"/>
</dbReference>
<comment type="caution">
    <text evidence="8">The sequence shown here is derived from an EMBL/GenBank/DDBJ whole genome shotgun (WGS) entry which is preliminary data.</text>
</comment>
<dbReference type="AlphaFoldDB" id="A0A067A328"/>
<protein>
    <submittedName>
        <fullName evidence="8">GDP-mannose mannosyl hydrolase</fullName>
    </submittedName>
</protein>
<dbReference type="PROSITE" id="PS51462">
    <property type="entry name" value="NUDIX"/>
    <property type="match status" value="1"/>
</dbReference>
<feature type="binding site" evidence="5">
    <location>
        <position position="47"/>
    </location>
    <ligand>
        <name>Mg(2+)</name>
        <dbReference type="ChEBI" id="CHEBI:18420"/>
    </ligand>
</feature>
<evidence type="ECO:0000259" key="7">
    <source>
        <dbReference type="PROSITE" id="PS51462"/>
    </source>
</evidence>
<organism evidence="8 9">
    <name type="scientific">Hydrogenovibrio marinus</name>
    <dbReference type="NCBI Taxonomy" id="28885"/>
    <lineage>
        <taxon>Bacteria</taxon>
        <taxon>Pseudomonadati</taxon>
        <taxon>Pseudomonadota</taxon>
        <taxon>Gammaproteobacteria</taxon>
        <taxon>Thiotrichales</taxon>
        <taxon>Piscirickettsiaceae</taxon>
        <taxon>Hydrogenovibrio</taxon>
    </lineage>
</organism>
<reference evidence="8 9" key="1">
    <citation type="submission" date="2014-04" db="EMBL/GenBank/DDBJ databases">
        <title>Draft genome sequence of Hydrogenovibrio marinus MH-110, a model organism for aerobic H2 metabolism.</title>
        <authorList>
            <person name="Cha H.J."/>
            <person name="Jo B.H."/>
            <person name="Hwang B.H."/>
        </authorList>
    </citation>
    <scope>NUCLEOTIDE SEQUENCE [LARGE SCALE GENOMIC DNA]</scope>
    <source>
        <strain evidence="8 9">MH-110</strain>
    </source>
</reference>
<keyword evidence="9" id="KW-1185">Reference proteome</keyword>
<evidence type="ECO:0000256" key="3">
    <source>
        <dbReference type="ARBA" id="ARBA00022842"/>
    </source>
</evidence>
<proteinExistence type="predicted"/>
<dbReference type="PANTHER" id="PTHR43046:SF12">
    <property type="entry name" value="GDP-MANNOSE MANNOSYL HYDROLASE"/>
    <property type="match status" value="1"/>
</dbReference>
<feature type="binding site" evidence="5">
    <location>
        <position position="67"/>
    </location>
    <ligand>
        <name>Mg(2+)</name>
        <dbReference type="ChEBI" id="CHEBI:18420"/>
    </ligand>
</feature>
<feature type="domain" description="Nudix hydrolase" evidence="7">
    <location>
        <begin position="12"/>
        <end position="150"/>
    </location>
</feature>
<feature type="site" description="Critical for catalysis" evidence="4">
    <location>
        <position position="121"/>
    </location>
</feature>
<keyword evidence="1 5" id="KW-0479">Metal-binding</keyword>
<evidence type="ECO:0000256" key="2">
    <source>
        <dbReference type="ARBA" id="ARBA00022801"/>
    </source>
</evidence>
<dbReference type="SUPFAM" id="SSF55811">
    <property type="entry name" value="Nudix"/>
    <property type="match status" value="1"/>
</dbReference>
<dbReference type="EMBL" id="JMIU01000001">
    <property type="protein sequence ID" value="KDN96740.1"/>
    <property type="molecule type" value="Genomic_DNA"/>
</dbReference>
<keyword evidence="2 8" id="KW-0378">Hydrolase</keyword>
<comment type="cofactor">
    <cofactor evidence="5">
        <name>Mg(2+)</name>
        <dbReference type="ChEBI" id="CHEBI:18420"/>
    </cofactor>
    <text evidence="5">Binds 1 Mg(2+) ion per subunit.</text>
</comment>
<evidence type="ECO:0000313" key="8">
    <source>
        <dbReference type="EMBL" id="KDN96740.1"/>
    </source>
</evidence>
<keyword evidence="3 5" id="KW-0460">Magnesium</keyword>
<feature type="short sequence motif" description="Nudix box" evidence="6">
    <location>
        <begin position="48"/>
        <end position="69"/>
    </location>
</feature>
<dbReference type="PANTHER" id="PTHR43046">
    <property type="entry name" value="GDP-MANNOSE MANNOSYL HYDROLASE"/>
    <property type="match status" value="1"/>
</dbReference>
<dbReference type="Proteomes" id="UP000027341">
    <property type="component" value="Unassembled WGS sequence"/>
</dbReference>
<gene>
    <name evidence="8" type="ORF">EI16_10875</name>
</gene>
<dbReference type="InterPro" id="IPR015797">
    <property type="entry name" value="NUDIX_hydrolase-like_dom_sf"/>
</dbReference>
<evidence type="ECO:0000313" key="9">
    <source>
        <dbReference type="Proteomes" id="UP000027341"/>
    </source>
</evidence>
<dbReference type="GO" id="GO:0008727">
    <property type="term" value="F:GDP-mannose mannosyl hydrolase activity"/>
    <property type="evidence" value="ECO:0007669"/>
    <property type="project" value="InterPro"/>
</dbReference>
<dbReference type="Gene3D" id="3.90.79.10">
    <property type="entry name" value="Nucleoside Triphosphate Pyrophosphohydrolase"/>
    <property type="match status" value="1"/>
</dbReference>
<dbReference type="InterPro" id="IPR000086">
    <property type="entry name" value="NUDIX_hydrolase_dom"/>
</dbReference>
<evidence type="ECO:0000256" key="1">
    <source>
        <dbReference type="ARBA" id="ARBA00022723"/>
    </source>
</evidence>
<dbReference type="NCBIfam" id="NF011963">
    <property type="entry name" value="PRK15434.1"/>
    <property type="match status" value="1"/>
</dbReference>
<dbReference type="CDD" id="cd03430">
    <property type="entry name" value="NUDIX_GDPMH_NudD"/>
    <property type="match status" value="1"/>
</dbReference>
<evidence type="ECO:0000256" key="5">
    <source>
        <dbReference type="PIRSR" id="PIRSR037599-3"/>
    </source>
</evidence>
<dbReference type="Pfam" id="PF00293">
    <property type="entry name" value="NUDIX"/>
    <property type="match status" value="1"/>
</dbReference>
<dbReference type="InterPro" id="IPR033715">
    <property type="entry name" value="GDPMH"/>
</dbReference>
<dbReference type="STRING" id="28885.EI16_10875"/>
<evidence type="ECO:0000256" key="6">
    <source>
        <dbReference type="PIRSR" id="PIRSR037599-4"/>
    </source>
</evidence>
<sequence>MLSLKAFAGLIENAPLVSIDLLVKTDSRFLLGKRINKPAKGFWFVPGGRVYKDETIAMAIRRISCKEIGKELFLDEFDFFGVFEHFYSDSFVSEDVSTHYIVLAYKIKLDVLPQSIPMSEHDEFKLFSRSEIFQHESVHEYTKQYFTAKV</sequence>
<accession>A0A067A328</accession>